<reference evidence="3 4" key="1">
    <citation type="submission" date="2023-02" db="EMBL/GenBank/DDBJ databases">
        <title>Genome sequence of Mucilaginibacter jinjuensis strain KACC 16571.</title>
        <authorList>
            <person name="Kim S."/>
            <person name="Heo J."/>
            <person name="Kwon S.-W."/>
        </authorList>
    </citation>
    <scope>NUCLEOTIDE SEQUENCE [LARGE SCALE GENOMIC DNA]</scope>
    <source>
        <strain evidence="3 4">KACC 16571</strain>
    </source>
</reference>
<dbReference type="PANTHER" id="PTHR39200">
    <property type="entry name" value="HYPOTHETICAL EXPORTED PROTEIN"/>
    <property type="match status" value="1"/>
</dbReference>
<evidence type="ECO:0000259" key="2">
    <source>
        <dbReference type="Pfam" id="PF10988"/>
    </source>
</evidence>
<feature type="domain" description="Putative auto-transporter adhesin head GIN" evidence="2">
    <location>
        <begin position="36"/>
        <end position="224"/>
    </location>
</feature>
<dbReference type="Gene3D" id="2.160.20.120">
    <property type="match status" value="1"/>
</dbReference>
<protein>
    <submittedName>
        <fullName evidence="3">DUF2807 domain-containing protein</fullName>
    </submittedName>
</protein>
<keyword evidence="4" id="KW-1185">Reference proteome</keyword>
<dbReference type="EMBL" id="CP117167">
    <property type="protein sequence ID" value="WCT12846.1"/>
    <property type="molecule type" value="Genomic_DNA"/>
</dbReference>
<dbReference type="InterPro" id="IPR021255">
    <property type="entry name" value="DUF2807"/>
</dbReference>
<keyword evidence="1" id="KW-0732">Signal</keyword>
<evidence type="ECO:0000256" key="1">
    <source>
        <dbReference type="SAM" id="SignalP"/>
    </source>
</evidence>
<evidence type="ECO:0000313" key="4">
    <source>
        <dbReference type="Proteomes" id="UP001216139"/>
    </source>
</evidence>
<accession>A0ABY7TA78</accession>
<name>A0ABY7TA78_9SPHI</name>
<sequence>MKKLTLSLFAVALAITTTLKATAQDTAQQTRDVSGYSSVSVSGPFKVKVILGDKEGAKLNIDKEYIDKVETVVDGGTLNVRFKRPSFSLKHEEYHPKTAEVTVYVRTLSTVTNTGSGNTSVEGNVTASDFKVSLSGSGSINVPTAKVSGELTAKVSGSGSIEIAGTSASVTAFISGSGQIKAKEFSTQKAGITVSGSGDVYIKADKELTATLVGTGNVYYTGNAVVTKHKVGPGNVQKM</sequence>
<dbReference type="RefSeq" id="WP_273631118.1">
    <property type="nucleotide sequence ID" value="NZ_CP117167.1"/>
</dbReference>
<feature type="signal peptide" evidence="1">
    <location>
        <begin position="1"/>
        <end position="23"/>
    </location>
</feature>
<organism evidence="3 4">
    <name type="scientific">Mucilaginibacter jinjuensis</name>
    <dbReference type="NCBI Taxonomy" id="1176721"/>
    <lineage>
        <taxon>Bacteria</taxon>
        <taxon>Pseudomonadati</taxon>
        <taxon>Bacteroidota</taxon>
        <taxon>Sphingobacteriia</taxon>
        <taxon>Sphingobacteriales</taxon>
        <taxon>Sphingobacteriaceae</taxon>
        <taxon>Mucilaginibacter</taxon>
    </lineage>
</organism>
<gene>
    <name evidence="3" type="ORF">PQO05_02720</name>
</gene>
<dbReference type="Proteomes" id="UP001216139">
    <property type="component" value="Chromosome"/>
</dbReference>
<feature type="chain" id="PRO_5046369306" evidence="1">
    <location>
        <begin position="24"/>
        <end position="239"/>
    </location>
</feature>
<evidence type="ECO:0000313" key="3">
    <source>
        <dbReference type="EMBL" id="WCT12846.1"/>
    </source>
</evidence>
<proteinExistence type="predicted"/>
<dbReference type="PANTHER" id="PTHR39200:SF1">
    <property type="entry name" value="AUTO-TRANSPORTER ADHESIN HEAD GIN DOMAIN-CONTAINING PROTEIN-RELATED"/>
    <property type="match status" value="1"/>
</dbReference>
<dbReference type="Pfam" id="PF10988">
    <property type="entry name" value="DUF2807"/>
    <property type="match status" value="1"/>
</dbReference>